<evidence type="ECO:0000256" key="3">
    <source>
        <dbReference type="ARBA" id="ARBA00023242"/>
    </source>
</evidence>
<evidence type="ECO:0000313" key="6">
    <source>
        <dbReference type="EMBL" id="TQB69372.1"/>
    </source>
</evidence>
<gene>
    <name evidence="6" type="ORF">MPDQ_001952</name>
</gene>
<dbReference type="GO" id="GO:0005634">
    <property type="term" value="C:nucleus"/>
    <property type="evidence" value="ECO:0007669"/>
    <property type="project" value="TreeGrafter"/>
</dbReference>
<keyword evidence="7" id="KW-1185">Reference proteome</keyword>
<feature type="region of interest" description="Disordered" evidence="4">
    <location>
        <begin position="1"/>
        <end position="32"/>
    </location>
</feature>
<sequence>MHPRTSSPFSGHVNLAFTSPSVPSPVQRVDDEHDSGVTAMGLVSQPPDSAHGSMKEFFGDSSAIAFIKQLQDTLRPNAPTRMESNRERRQHRVHGRTSSPRPISSAPWVNSLPPRTLADHLVDCYFAKIHTLYPFVHKYAFLAMYRSLWTAQGIPSGRKPTNGLGLGDTRVNPITFYYALNALFALGCQFSTVVQAEREMTSEAFFRLCKPALDLDSLQGSDLALAQTLLLMVHYLQGSRTPDRCWHVIGTACRVAQAIGLHADSGNSNRSFAEVQIRRRVWHGCVMLDLSVSTILGRPPMISLKPVTPPPEAIDDCYLNVSNERCVQPPNMPSRVAWFVETLKLYEMLRKLLTTLYDNTGSNREDTADKKAESLFQSQSILAIDLELQEFKGALPTNLNWEARRSEEQPAAFLRERYLLRARFTHIKVLLYRPVLSQMLRDARGLGENERDLIEHSGIHSKFVLDCSVCGVQAAVDLASLVHETCSTELSSVWFYSAFCKDDVKVPQAAPDTNSWVDAFTAGSVILLAELSPVIVNIVTRRALEKAWNQCQESLNYLSSYSDTAGRCAQTLSMIQSKCLTTTDQQEQDDQPPDSGEPANLGQNEAGRHPDLAPEASYMPFTDDLFRAFDFNDDTLFDPFWFNLKF</sequence>
<evidence type="ECO:0000256" key="4">
    <source>
        <dbReference type="SAM" id="MobiDB-lite"/>
    </source>
</evidence>
<dbReference type="PANTHER" id="PTHR47424">
    <property type="entry name" value="REGULATORY PROTEIN GAL4"/>
    <property type="match status" value="1"/>
</dbReference>
<dbReference type="Pfam" id="PF04082">
    <property type="entry name" value="Fungal_trans"/>
    <property type="match status" value="1"/>
</dbReference>
<keyword evidence="3" id="KW-0539">Nucleus</keyword>
<evidence type="ECO:0000259" key="5">
    <source>
        <dbReference type="SMART" id="SM00906"/>
    </source>
</evidence>
<dbReference type="InterPro" id="IPR051127">
    <property type="entry name" value="Fungal_SecMet_Regulators"/>
</dbReference>
<evidence type="ECO:0000256" key="1">
    <source>
        <dbReference type="ARBA" id="ARBA00023015"/>
    </source>
</evidence>
<dbReference type="GO" id="GO:0000981">
    <property type="term" value="F:DNA-binding transcription factor activity, RNA polymerase II-specific"/>
    <property type="evidence" value="ECO:0007669"/>
    <property type="project" value="TreeGrafter"/>
</dbReference>
<dbReference type="EMBL" id="VIFY01000157">
    <property type="protein sequence ID" value="TQB69372.1"/>
    <property type="molecule type" value="Genomic_DNA"/>
</dbReference>
<feature type="domain" description="Xylanolytic transcriptional activator regulatory" evidence="5">
    <location>
        <begin position="245"/>
        <end position="317"/>
    </location>
</feature>
<dbReference type="GO" id="GO:0008270">
    <property type="term" value="F:zinc ion binding"/>
    <property type="evidence" value="ECO:0007669"/>
    <property type="project" value="InterPro"/>
</dbReference>
<dbReference type="GO" id="GO:0000978">
    <property type="term" value="F:RNA polymerase II cis-regulatory region sequence-specific DNA binding"/>
    <property type="evidence" value="ECO:0007669"/>
    <property type="project" value="TreeGrafter"/>
</dbReference>
<name>A0A507QQG7_MONPU</name>
<dbReference type="Proteomes" id="UP000319663">
    <property type="component" value="Unassembled WGS sequence"/>
</dbReference>
<dbReference type="GO" id="GO:0000435">
    <property type="term" value="P:positive regulation of transcription from RNA polymerase II promoter by galactose"/>
    <property type="evidence" value="ECO:0007669"/>
    <property type="project" value="TreeGrafter"/>
</dbReference>
<dbReference type="CDD" id="cd12148">
    <property type="entry name" value="fungal_TF_MHR"/>
    <property type="match status" value="1"/>
</dbReference>
<accession>A0A507QQG7</accession>
<dbReference type="GO" id="GO:0006351">
    <property type="term" value="P:DNA-templated transcription"/>
    <property type="evidence" value="ECO:0007669"/>
    <property type="project" value="InterPro"/>
</dbReference>
<organism evidence="6 7">
    <name type="scientific">Monascus purpureus</name>
    <name type="common">Red mold</name>
    <name type="synonym">Monascus anka</name>
    <dbReference type="NCBI Taxonomy" id="5098"/>
    <lineage>
        <taxon>Eukaryota</taxon>
        <taxon>Fungi</taxon>
        <taxon>Dikarya</taxon>
        <taxon>Ascomycota</taxon>
        <taxon>Pezizomycotina</taxon>
        <taxon>Eurotiomycetes</taxon>
        <taxon>Eurotiomycetidae</taxon>
        <taxon>Eurotiales</taxon>
        <taxon>Aspergillaceae</taxon>
        <taxon>Monascus</taxon>
    </lineage>
</organism>
<keyword evidence="1" id="KW-0805">Transcription regulation</keyword>
<proteinExistence type="predicted"/>
<feature type="region of interest" description="Disordered" evidence="4">
    <location>
        <begin position="581"/>
        <end position="614"/>
    </location>
</feature>
<keyword evidence="2" id="KW-0804">Transcription</keyword>
<comment type="caution">
    <text evidence="6">The sequence shown here is derived from an EMBL/GenBank/DDBJ whole genome shotgun (WGS) entry which is preliminary data.</text>
</comment>
<evidence type="ECO:0000313" key="7">
    <source>
        <dbReference type="Proteomes" id="UP000319663"/>
    </source>
</evidence>
<dbReference type="AlphaFoldDB" id="A0A507QQG7"/>
<feature type="region of interest" description="Disordered" evidence="4">
    <location>
        <begin position="74"/>
        <end position="109"/>
    </location>
</feature>
<protein>
    <recommendedName>
        <fullName evidence="5">Xylanolytic transcriptional activator regulatory domain-containing protein</fullName>
    </recommendedName>
</protein>
<reference evidence="6 7" key="1">
    <citation type="submission" date="2019-06" db="EMBL/GenBank/DDBJ databases">
        <title>Wine fermentation using esterase from Monascus purpureus.</title>
        <authorList>
            <person name="Geng C."/>
            <person name="Zhang Y."/>
        </authorList>
    </citation>
    <scope>NUCLEOTIDE SEQUENCE [LARGE SCALE GENOMIC DNA]</scope>
    <source>
        <strain evidence="6">HQ1</strain>
    </source>
</reference>
<evidence type="ECO:0000256" key="2">
    <source>
        <dbReference type="ARBA" id="ARBA00023163"/>
    </source>
</evidence>
<dbReference type="SMART" id="SM00906">
    <property type="entry name" value="Fungal_trans"/>
    <property type="match status" value="1"/>
</dbReference>
<dbReference type="STRING" id="5098.A0A507QQG7"/>
<dbReference type="PANTHER" id="PTHR47424:SF4">
    <property type="entry name" value="ZN(II)2CYS6 TRANSCRIPTION FACTOR (EUROFUNG)"/>
    <property type="match status" value="1"/>
</dbReference>
<dbReference type="InterPro" id="IPR007219">
    <property type="entry name" value="XnlR_reg_dom"/>
</dbReference>